<evidence type="ECO:0000313" key="3">
    <source>
        <dbReference type="Proteomes" id="UP000050898"/>
    </source>
</evidence>
<dbReference type="Proteomes" id="UP000050898">
    <property type="component" value="Unassembled WGS sequence"/>
</dbReference>
<feature type="domain" description="N-acetyltransferase" evidence="1">
    <location>
        <begin position="2"/>
        <end position="164"/>
    </location>
</feature>
<dbReference type="AlphaFoldDB" id="A0A0R2EAP1"/>
<keyword evidence="3" id="KW-1185">Reference proteome</keyword>
<dbReference type="Pfam" id="PF00583">
    <property type="entry name" value="Acetyltransf_1"/>
    <property type="match status" value="1"/>
</dbReference>
<name>A0A0R2EAP1_9LACO</name>
<evidence type="ECO:0000313" key="2">
    <source>
        <dbReference type="EMBL" id="KRN11061.1"/>
    </source>
</evidence>
<accession>A0A0R2EAP1</accession>
<gene>
    <name evidence="2" type="ORF">FD00_GL001550</name>
</gene>
<comment type="caution">
    <text evidence="2">The sequence shown here is derived from an EMBL/GenBank/DDBJ whole genome shotgun (WGS) entry which is preliminary data.</text>
</comment>
<dbReference type="Gene3D" id="3.40.630.30">
    <property type="match status" value="1"/>
</dbReference>
<dbReference type="PROSITE" id="PS51186">
    <property type="entry name" value="GNAT"/>
    <property type="match status" value="1"/>
</dbReference>
<dbReference type="CDD" id="cd04301">
    <property type="entry name" value="NAT_SF"/>
    <property type="match status" value="1"/>
</dbReference>
<evidence type="ECO:0000259" key="1">
    <source>
        <dbReference type="PROSITE" id="PS51186"/>
    </source>
</evidence>
<dbReference type="RefSeq" id="WP_010078110.1">
    <property type="nucleotide sequence ID" value="NZ_AYYH01000004.1"/>
</dbReference>
<sequence>MIRYRIFNDKDAEEVSTLVRQTMLTTNIKDYSKEYLENDLRNLTAKDFIEKRKFFHCYVFVDDIIDKIVAVGSIGPYWGKEDESSLFNIFVLPEYQGQSIGRQLIQVLEQDPYFKRAKRIEIPASITGLKFYQKMVQINLMRKNYIDLKNFEILGTKFSCYFGH</sequence>
<proteinExistence type="predicted"/>
<organism evidence="2 3">
    <name type="scientific">Liquorilactobacillus mali KCTC 3596 = DSM 20444</name>
    <dbReference type="NCBI Taxonomy" id="1046596"/>
    <lineage>
        <taxon>Bacteria</taxon>
        <taxon>Bacillati</taxon>
        <taxon>Bacillota</taxon>
        <taxon>Bacilli</taxon>
        <taxon>Lactobacillales</taxon>
        <taxon>Lactobacillaceae</taxon>
        <taxon>Liquorilactobacillus</taxon>
    </lineage>
</organism>
<dbReference type="EMBL" id="AYYH01000004">
    <property type="protein sequence ID" value="KRN11061.1"/>
    <property type="molecule type" value="Genomic_DNA"/>
</dbReference>
<dbReference type="InterPro" id="IPR000182">
    <property type="entry name" value="GNAT_dom"/>
</dbReference>
<dbReference type="InterPro" id="IPR016181">
    <property type="entry name" value="Acyl_CoA_acyltransferase"/>
</dbReference>
<dbReference type="GO" id="GO:0016747">
    <property type="term" value="F:acyltransferase activity, transferring groups other than amino-acyl groups"/>
    <property type="evidence" value="ECO:0007669"/>
    <property type="project" value="InterPro"/>
</dbReference>
<reference evidence="2 3" key="1">
    <citation type="journal article" date="2015" name="Genome Announc.">
        <title>Expanding the biotechnology potential of lactobacilli through comparative genomics of 213 strains and associated genera.</title>
        <authorList>
            <person name="Sun Z."/>
            <person name="Harris H.M."/>
            <person name="McCann A."/>
            <person name="Guo C."/>
            <person name="Argimon S."/>
            <person name="Zhang W."/>
            <person name="Yang X."/>
            <person name="Jeffery I.B."/>
            <person name="Cooney J.C."/>
            <person name="Kagawa T.F."/>
            <person name="Liu W."/>
            <person name="Song Y."/>
            <person name="Salvetti E."/>
            <person name="Wrobel A."/>
            <person name="Rasinkangas P."/>
            <person name="Parkhill J."/>
            <person name="Rea M.C."/>
            <person name="O'Sullivan O."/>
            <person name="Ritari J."/>
            <person name="Douillard F.P."/>
            <person name="Paul Ross R."/>
            <person name="Yang R."/>
            <person name="Briner A.E."/>
            <person name="Felis G.E."/>
            <person name="de Vos W.M."/>
            <person name="Barrangou R."/>
            <person name="Klaenhammer T.R."/>
            <person name="Caufield P.W."/>
            <person name="Cui Y."/>
            <person name="Zhang H."/>
            <person name="O'Toole P.W."/>
        </authorList>
    </citation>
    <scope>NUCLEOTIDE SEQUENCE [LARGE SCALE GENOMIC DNA]</scope>
    <source>
        <strain evidence="2 3">DSM 20444</strain>
    </source>
</reference>
<keyword evidence="2" id="KW-0808">Transferase</keyword>
<dbReference type="GeneID" id="98317285"/>
<protein>
    <submittedName>
        <fullName evidence="2">GNAT family acetyltransferase</fullName>
    </submittedName>
</protein>
<dbReference type="SUPFAM" id="SSF55729">
    <property type="entry name" value="Acyl-CoA N-acyltransferases (Nat)"/>
    <property type="match status" value="1"/>
</dbReference>